<dbReference type="Proteomes" id="UP000368418">
    <property type="component" value="Unassembled WGS sequence"/>
</dbReference>
<dbReference type="AlphaFoldDB" id="A0A412FUU1"/>
<evidence type="ECO:0000313" key="9">
    <source>
        <dbReference type="Proteomes" id="UP000475905"/>
    </source>
</evidence>
<dbReference type="Proteomes" id="UP000284205">
    <property type="component" value="Unassembled WGS sequence"/>
</dbReference>
<reference evidence="5 6" key="1">
    <citation type="submission" date="2018-08" db="EMBL/GenBank/DDBJ databases">
        <title>A genome reference for cultivated species of the human gut microbiota.</title>
        <authorList>
            <person name="Zou Y."/>
            <person name="Xue W."/>
            <person name="Luo G."/>
        </authorList>
    </citation>
    <scope>NUCLEOTIDE SEQUENCE [LARGE SCALE GENOMIC DNA]</scope>
    <source>
        <strain evidence="5 6">AF24-29LB</strain>
    </source>
</reference>
<dbReference type="Proteomes" id="UP000475905">
    <property type="component" value="Unassembled WGS sequence"/>
</dbReference>
<dbReference type="Proteomes" id="UP000491168">
    <property type="component" value="Unassembled WGS sequence"/>
</dbReference>
<accession>A0A412FUU1</accession>
<evidence type="ECO:0000313" key="8">
    <source>
        <dbReference type="Proteomes" id="UP000427825"/>
    </source>
</evidence>
<evidence type="ECO:0000313" key="5">
    <source>
        <dbReference type="EMBL" id="RGR71839.1"/>
    </source>
</evidence>
<dbReference type="RefSeq" id="WP_005675836.1">
    <property type="nucleotide sequence ID" value="NZ_CACRTB010000035.1"/>
</dbReference>
<evidence type="ECO:0008006" key="11">
    <source>
        <dbReference type="Google" id="ProtNLM"/>
    </source>
</evidence>
<evidence type="ECO:0000313" key="7">
    <source>
        <dbReference type="Proteomes" id="UP000368418"/>
    </source>
</evidence>
<name>A0A412FUU1_9BACE</name>
<reference evidence="7 8" key="2">
    <citation type="journal article" date="2019" name="Nat. Med.">
        <title>A library of human gut bacterial isolates paired with longitudinal multiomics data enables mechanistic microbiome research.</title>
        <authorList>
            <person name="Poyet M."/>
            <person name="Groussin M."/>
            <person name="Gibbons S.M."/>
            <person name="Avila-Pacheco J."/>
            <person name="Jiang X."/>
            <person name="Kearney S.M."/>
            <person name="Perrotta A.R."/>
            <person name="Berdy B."/>
            <person name="Zhao S."/>
            <person name="Lieberman T.D."/>
            <person name="Swanson P.K."/>
            <person name="Smith M."/>
            <person name="Roesemann S."/>
            <person name="Alexander J.E."/>
            <person name="Rich S.A."/>
            <person name="Livny J."/>
            <person name="Vlamakis H."/>
            <person name="Clish C."/>
            <person name="Bullock K."/>
            <person name="Deik A."/>
            <person name="Scott J."/>
            <person name="Pierce K.A."/>
            <person name="Xavier R.J."/>
            <person name="Alm E.J."/>
        </authorList>
    </citation>
    <scope>NUCLEOTIDE SEQUENCE [LARGE SCALE GENOMIC DNA]</scope>
    <source>
        <strain evidence="4 7">BIOML-A19</strain>
        <strain evidence="3 10">BIOML-A21</strain>
        <strain evidence="2 8">BIOML-A25</strain>
        <strain evidence="1 9">BIOML-A31</strain>
    </source>
</reference>
<evidence type="ECO:0000313" key="2">
    <source>
        <dbReference type="EMBL" id="KAA5477187.1"/>
    </source>
</evidence>
<evidence type="ECO:0000313" key="6">
    <source>
        <dbReference type="Proteomes" id="UP000284205"/>
    </source>
</evidence>
<gene>
    <name evidence="5" type="ORF">DWY26_10745</name>
    <name evidence="4" type="ORF">F2Y31_16915</name>
    <name evidence="3" type="ORF">F2Y35_06870</name>
    <name evidence="1" type="ORF">F2Y36_01665</name>
    <name evidence="2" type="ORF">F2Y39_10485</name>
</gene>
<dbReference type="PROSITE" id="PS51257">
    <property type="entry name" value="PROKAR_LIPOPROTEIN"/>
    <property type="match status" value="1"/>
</dbReference>
<dbReference type="EMBL" id="VVYJ01000005">
    <property type="protein sequence ID" value="KAA5477187.1"/>
    <property type="molecule type" value="Genomic_DNA"/>
</dbReference>
<comment type="caution">
    <text evidence="5">The sequence shown here is derived from an EMBL/GenBank/DDBJ whole genome shotgun (WGS) entry which is preliminary data.</text>
</comment>
<evidence type="ECO:0000313" key="10">
    <source>
        <dbReference type="Proteomes" id="UP000491168"/>
    </source>
</evidence>
<dbReference type="EMBL" id="QRUO01000008">
    <property type="protein sequence ID" value="RGR71839.1"/>
    <property type="molecule type" value="Genomic_DNA"/>
</dbReference>
<sequence>MKMKNNYNYLWIVLISFLVSCSDMNDLHQPYLDQGEHIYAAKVDAVVVRPGNERIQLDLFYTAQRIKECVIYWNVRQNSLVKELPASGVNGVPVLLEDMPEGTYSFEIVTKDLYGNESLVVEASGKSYGNSYKSGLINARYSSITKSGEQTIITWRNVEFATEIEFTYETATEGEKTIMIPVTIDGKTILTDNKPGGAFHYVTWYRPTEYAIDDFKCNNVVTGVLPE</sequence>
<dbReference type="Proteomes" id="UP000427825">
    <property type="component" value="Unassembled WGS sequence"/>
</dbReference>
<evidence type="ECO:0000313" key="3">
    <source>
        <dbReference type="EMBL" id="KAA5493418.1"/>
    </source>
</evidence>
<dbReference type="KEGG" id="bcac:CGC64_13650"/>
<protein>
    <recommendedName>
        <fullName evidence="11">DUF4998 domain-containing protein</fullName>
    </recommendedName>
</protein>
<dbReference type="EMBL" id="VVYD01000018">
    <property type="protein sequence ID" value="KAA5496599.1"/>
    <property type="molecule type" value="Genomic_DNA"/>
</dbReference>
<organism evidence="5 6">
    <name type="scientific">Bacteroides caccae</name>
    <dbReference type="NCBI Taxonomy" id="47678"/>
    <lineage>
        <taxon>Bacteria</taxon>
        <taxon>Pseudomonadati</taxon>
        <taxon>Bacteroidota</taxon>
        <taxon>Bacteroidia</taxon>
        <taxon>Bacteroidales</taxon>
        <taxon>Bacteroidaceae</taxon>
        <taxon>Bacteroides</taxon>
    </lineage>
</organism>
<dbReference type="EMBL" id="VVYF01000006">
    <property type="protein sequence ID" value="KAA5493418.1"/>
    <property type="molecule type" value="Genomic_DNA"/>
</dbReference>
<dbReference type="EMBL" id="VVYP01000001">
    <property type="protein sequence ID" value="KAA5466587.1"/>
    <property type="molecule type" value="Genomic_DNA"/>
</dbReference>
<proteinExistence type="predicted"/>
<dbReference type="Pfam" id="PF16389">
    <property type="entry name" value="DUF4998"/>
    <property type="match status" value="1"/>
</dbReference>
<evidence type="ECO:0000313" key="1">
    <source>
        <dbReference type="EMBL" id="KAA5466587.1"/>
    </source>
</evidence>
<evidence type="ECO:0000313" key="4">
    <source>
        <dbReference type="EMBL" id="KAA5496599.1"/>
    </source>
</evidence>